<reference evidence="2 3" key="1">
    <citation type="submission" date="2020-08" db="EMBL/GenBank/DDBJ databases">
        <title>Genomic Encyclopedia of Type Strains, Phase IV (KMG-IV): sequencing the most valuable type-strain genomes for metagenomic binning, comparative biology and taxonomic classification.</title>
        <authorList>
            <person name="Goeker M."/>
        </authorList>
    </citation>
    <scope>NUCLEOTIDE SEQUENCE [LARGE SCALE GENOMIC DNA]</scope>
    <source>
        <strain evidence="2 3">DSM 25620</strain>
    </source>
</reference>
<comment type="caution">
    <text evidence="2">The sequence shown here is derived from an EMBL/GenBank/DDBJ whole genome shotgun (WGS) entry which is preliminary data.</text>
</comment>
<evidence type="ECO:0000256" key="1">
    <source>
        <dbReference type="SAM" id="SignalP"/>
    </source>
</evidence>
<sequence>MRIILTGMAIFALWATNAVAQTSANSCSVIEDPAQRLACFDKLFPKTNQPSLSQSWHISEDRSPIDDSAQISAFLLPRGSENKIVMLDSVALGLRCHNSTISAIITTGTSSAAETTKVTHRTGDEAPQTMLWERSANFMSVGLWSDEESVPFIK</sequence>
<organism evidence="2 3">
    <name type="scientific">Pseudochrobactrum saccharolyticum</name>
    <dbReference type="NCBI Taxonomy" id="354352"/>
    <lineage>
        <taxon>Bacteria</taxon>
        <taxon>Pseudomonadati</taxon>
        <taxon>Pseudomonadota</taxon>
        <taxon>Alphaproteobacteria</taxon>
        <taxon>Hyphomicrobiales</taxon>
        <taxon>Brucellaceae</taxon>
        <taxon>Pseudochrobactrum</taxon>
    </lineage>
</organism>
<dbReference type="EMBL" id="JACHIL010000007">
    <property type="protein sequence ID" value="MBB5092730.1"/>
    <property type="molecule type" value="Genomic_DNA"/>
</dbReference>
<evidence type="ECO:0000313" key="2">
    <source>
        <dbReference type="EMBL" id="MBB5092730.1"/>
    </source>
</evidence>
<proteinExistence type="predicted"/>
<gene>
    <name evidence="2" type="ORF">HNQ68_003293</name>
</gene>
<name>A0A7W8EPL8_9HYPH</name>
<protein>
    <submittedName>
        <fullName evidence="2">Uncharacterized protein</fullName>
    </submittedName>
</protein>
<feature type="chain" id="PRO_5031332684" evidence="1">
    <location>
        <begin position="21"/>
        <end position="154"/>
    </location>
</feature>
<keyword evidence="1" id="KW-0732">Signal</keyword>
<feature type="signal peptide" evidence="1">
    <location>
        <begin position="1"/>
        <end position="20"/>
    </location>
</feature>
<dbReference type="Proteomes" id="UP000531231">
    <property type="component" value="Unassembled WGS sequence"/>
</dbReference>
<keyword evidence="3" id="KW-1185">Reference proteome</keyword>
<dbReference type="RefSeq" id="WP_151157983.1">
    <property type="nucleotide sequence ID" value="NZ_JACHIL010000007.1"/>
</dbReference>
<evidence type="ECO:0000313" key="3">
    <source>
        <dbReference type="Proteomes" id="UP000531231"/>
    </source>
</evidence>
<dbReference type="AlphaFoldDB" id="A0A7W8EPL8"/>
<accession>A0A7W8EPL8</accession>